<accession>A0A1H2T932</accession>
<dbReference type="AlphaFoldDB" id="A0A1H2T932"/>
<evidence type="ECO:0000313" key="4">
    <source>
        <dbReference type="Proteomes" id="UP000199118"/>
    </source>
</evidence>
<gene>
    <name evidence="3" type="ORF">SAMN05444336_101923</name>
</gene>
<dbReference type="InterPro" id="IPR057744">
    <property type="entry name" value="OTAase-like"/>
</dbReference>
<keyword evidence="1" id="KW-0732">Signal</keyword>
<dbReference type="SUPFAM" id="SSF51338">
    <property type="entry name" value="Composite domain of metallo-dependent hydrolases"/>
    <property type="match status" value="1"/>
</dbReference>
<evidence type="ECO:0000259" key="2">
    <source>
        <dbReference type="Pfam" id="PF01979"/>
    </source>
</evidence>
<dbReference type="SUPFAM" id="SSF51556">
    <property type="entry name" value="Metallo-dependent hydrolases"/>
    <property type="match status" value="1"/>
</dbReference>
<dbReference type="CDD" id="cd01299">
    <property type="entry name" value="Met_dep_hydrolase_A"/>
    <property type="match status" value="1"/>
</dbReference>
<dbReference type="Gene3D" id="2.30.40.10">
    <property type="entry name" value="Urease, subunit C, domain 1"/>
    <property type="match status" value="1"/>
</dbReference>
<name>A0A1H2T932_9RHOB</name>
<dbReference type="Pfam" id="PF01979">
    <property type="entry name" value="Amidohydro_1"/>
    <property type="match status" value="1"/>
</dbReference>
<dbReference type="InterPro" id="IPR011059">
    <property type="entry name" value="Metal-dep_hydrolase_composite"/>
</dbReference>
<dbReference type="PANTHER" id="PTHR43135">
    <property type="entry name" value="ALPHA-D-RIBOSE 1-METHYLPHOSPHONATE 5-TRIPHOSPHATE DIPHOSPHATASE"/>
    <property type="match status" value="1"/>
</dbReference>
<dbReference type="InterPro" id="IPR051781">
    <property type="entry name" value="Metallo-dep_Hydrolase"/>
</dbReference>
<evidence type="ECO:0000256" key="1">
    <source>
        <dbReference type="SAM" id="SignalP"/>
    </source>
</evidence>
<feature type="chain" id="PRO_5011621633" evidence="1">
    <location>
        <begin position="36"/>
        <end position="455"/>
    </location>
</feature>
<dbReference type="STRING" id="356660.SAMN05444336_101923"/>
<dbReference type="Gene3D" id="3.20.20.140">
    <property type="entry name" value="Metal-dependent hydrolases"/>
    <property type="match status" value="1"/>
</dbReference>
<dbReference type="Proteomes" id="UP000199118">
    <property type="component" value="Unassembled WGS sequence"/>
</dbReference>
<dbReference type="EMBL" id="FNMZ01000001">
    <property type="protein sequence ID" value="SDW40381.1"/>
    <property type="molecule type" value="Genomic_DNA"/>
</dbReference>
<feature type="signal peptide" evidence="1">
    <location>
        <begin position="1"/>
        <end position="35"/>
    </location>
</feature>
<dbReference type="InterPro" id="IPR006680">
    <property type="entry name" value="Amidohydro-rel"/>
</dbReference>
<dbReference type="PANTHER" id="PTHR43135:SF3">
    <property type="entry name" value="ALPHA-D-RIBOSE 1-METHYLPHOSPHONATE 5-TRIPHOSPHATE DIPHOSPHATASE"/>
    <property type="match status" value="1"/>
</dbReference>
<proteinExistence type="predicted"/>
<feature type="domain" description="Amidohydrolase-related" evidence="2">
    <location>
        <begin position="89"/>
        <end position="447"/>
    </location>
</feature>
<keyword evidence="4" id="KW-1185">Reference proteome</keyword>
<sequence length="455" mass="48831">MSKSGPGTDGLRRRARRMIRAATLAASLAAGPALAEDVIFTNVRIFDGMSDSLSAPSNVRVSGNLIAEVSQDGIEAPEGAQVIDGEGGTLMPGLIDAHTHLIMGSIPMGVLMTGEQNYIQMRAAHAAEAFLMRGFTTARDLAGPVFGLKRAIDEGYAVGPRIYPSGAMVSQTSGHGDYRMISELPREGGAAHYTERYGFAALADGDSEVLRRVRENLMRGASQIKLAAGGGVSSNYDPLDVSQFTEAEMRAAVEAAAAWNTYVTVHAYTPAAIQQAIRAGVRCIDHGQLADEETVKMMAEAGVWWSMQPFLDDEHAIPFPEGSPHRAKQIEMSNGTDTAYALAKKYGVNLAWGTDTLFDPALATRQGEQLTKMVRWFTPAEVLKMATHDNARLLALSGPRNPYPGKLGVVEEGALADLLLVRGDVLAEIELLEDPEANLLVIMKDGRIHKDLASE</sequence>
<dbReference type="InterPro" id="IPR032466">
    <property type="entry name" value="Metal_Hydrolase"/>
</dbReference>
<dbReference type="GO" id="GO:0016810">
    <property type="term" value="F:hydrolase activity, acting on carbon-nitrogen (but not peptide) bonds"/>
    <property type="evidence" value="ECO:0007669"/>
    <property type="project" value="InterPro"/>
</dbReference>
<evidence type="ECO:0000313" key="3">
    <source>
        <dbReference type="EMBL" id="SDW40381.1"/>
    </source>
</evidence>
<protein>
    <submittedName>
        <fullName evidence="3">Imidazolonepropionase</fullName>
    </submittedName>
</protein>
<reference evidence="3 4" key="1">
    <citation type="submission" date="2016-10" db="EMBL/GenBank/DDBJ databases">
        <authorList>
            <person name="de Groot N.N."/>
        </authorList>
    </citation>
    <scope>NUCLEOTIDE SEQUENCE [LARGE SCALE GENOMIC DNA]</scope>
    <source>
        <strain evidence="3 4">DSM 17890</strain>
    </source>
</reference>
<organism evidence="3 4">
    <name type="scientific">Albimonas donghaensis</name>
    <dbReference type="NCBI Taxonomy" id="356660"/>
    <lineage>
        <taxon>Bacteria</taxon>
        <taxon>Pseudomonadati</taxon>
        <taxon>Pseudomonadota</taxon>
        <taxon>Alphaproteobacteria</taxon>
        <taxon>Rhodobacterales</taxon>
        <taxon>Paracoccaceae</taxon>
        <taxon>Albimonas</taxon>
    </lineage>
</organism>